<evidence type="ECO:0000313" key="1">
    <source>
        <dbReference type="EMBL" id="BEG99270.1"/>
    </source>
</evidence>
<name>A0ABM8IDL3_9BACE</name>
<dbReference type="InterPro" id="IPR005502">
    <property type="entry name" value="Ribosyl_crysJ1"/>
</dbReference>
<dbReference type="SUPFAM" id="SSF101478">
    <property type="entry name" value="ADP-ribosylglycohydrolase"/>
    <property type="match status" value="1"/>
</dbReference>
<dbReference type="EMBL" id="AP028055">
    <property type="protein sequence ID" value="BEG99270.1"/>
    <property type="molecule type" value="Genomic_DNA"/>
</dbReference>
<sequence length="493" mass="55479">MEDKVKGAWAGKMIGVMYGREMEFKAIGTMYTDSIPWTPQLVEKSLLEDDIYGQLNFMMTMERLGLDAPVDSLAASFANAKFPLCHANLQGRKNYFDGIKAADLALPENSFHSDDIDFQIESDFIGFINPAMPISANRLCKKVGSIMSYGDGMYGGMFVSSLHALAYQSKDIYWIINNALLSIPQKSTYAKCIMDVLTAYKEDSQNWQYAWKKIQDKWGEDDVCAPYHKFNIDAKLNGAYVVIGLLYGSGDLKKTMEITIRCGQDTDCNSANAAAVIGVMSGYNSISQELKSYIPEIADKNFLHTDYSYNKVVSQTISFVKENVLNNGGKVDNENYIIKAQKPVAPRLEQGYSNMKMAYQVQMNEKDKWRFEGNWKNFVYGDGDNDPYRVASKPGDAVEIDFTGEGVSLLGSWNVDGGKAKVYIDGKFIKEIDTYFREEAGKYDVNRAYLFHKIGLKPGKHTLRVIASENKNRASTGNKLYVERILVYKSLFN</sequence>
<dbReference type="InterPro" id="IPR036705">
    <property type="entry name" value="Ribosyl_crysJ1_sf"/>
</dbReference>
<dbReference type="Gene3D" id="2.60.120.260">
    <property type="entry name" value="Galactose-binding domain-like"/>
    <property type="match status" value="1"/>
</dbReference>
<dbReference type="Gene3D" id="1.10.4080.10">
    <property type="entry name" value="ADP-ribosylation/Crystallin J1"/>
    <property type="match status" value="1"/>
</dbReference>
<keyword evidence="2" id="KW-1185">Reference proteome</keyword>
<accession>A0ABM8IDL3</accession>
<gene>
    <name evidence="1" type="ORF">BSYN_15350</name>
</gene>
<reference evidence="1 2" key="1">
    <citation type="submission" date="2023-04" db="EMBL/GenBank/DDBJ databases">
        <title>Draft genome sequence of acteroides sedimenti strain YN3PY1.</title>
        <authorList>
            <person name="Yoshida N."/>
        </authorList>
    </citation>
    <scope>NUCLEOTIDE SEQUENCE [LARGE SCALE GENOMIC DNA]</scope>
    <source>
        <strain evidence="1 2">YN3PY1</strain>
    </source>
</reference>
<evidence type="ECO:0000313" key="2">
    <source>
        <dbReference type="Proteomes" id="UP001496674"/>
    </source>
</evidence>
<evidence type="ECO:0008006" key="3">
    <source>
        <dbReference type="Google" id="ProtNLM"/>
    </source>
</evidence>
<organism evidence="1 2">
    <name type="scientific">Bacteroides sedimenti</name>
    <dbReference type="NCBI Taxonomy" id="2136147"/>
    <lineage>
        <taxon>Bacteria</taxon>
        <taxon>Pseudomonadati</taxon>
        <taxon>Bacteroidota</taxon>
        <taxon>Bacteroidia</taxon>
        <taxon>Bacteroidales</taxon>
        <taxon>Bacteroidaceae</taxon>
        <taxon>Bacteroides</taxon>
    </lineage>
</organism>
<proteinExistence type="predicted"/>
<protein>
    <recommendedName>
        <fullName evidence="3">ADP-ribosylglycohydrolase family protein</fullName>
    </recommendedName>
</protein>
<dbReference type="Pfam" id="PF03747">
    <property type="entry name" value="ADP_ribosyl_GH"/>
    <property type="match status" value="1"/>
</dbReference>
<dbReference type="Proteomes" id="UP001496674">
    <property type="component" value="Chromosome"/>
</dbReference>